<protein>
    <submittedName>
        <fullName evidence="2">Uncharacterized protein</fullName>
    </submittedName>
</protein>
<keyword evidence="3" id="KW-1185">Reference proteome</keyword>
<gene>
    <name evidence="2" type="ORF">H4R26_003121</name>
</gene>
<reference evidence="2" key="1">
    <citation type="submission" date="2022-07" db="EMBL/GenBank/DDBJ databases">
        <title>Phylogenomic reconstructions and comparative analyses of Kickxellomycotina fungi.</title>
        <authorList>
            <person name="Reynolds N.K."/>
            <person name="Stajich J.E."/>
            <person name="Barry K."/>
            <person name="Grigoriev I.V."/>
            <person name="Crous P."/>
            <person name="Smith M.E."/>
        </authorList>
    </citation>
    <scope>NUCLEOTIDE SEQUENCE</scope>
    <source>
        <strain evidence="2">IMI 214461</strain>
    </source>
</reference>
<proteinExistence type="predicted"/>
<feature type="region of interest" description="Disordered" evidence="1">
    <location>
        <begin position="74"/>
        <end position="100"/>
    </location>
</feature>
<sequence>MVWLFSRYREVIFQILHQTFSCEIEFLNYPFRDSCTRPVPVLALRVLINFMMESLVPKHAHMLSGGKLCMPNLDKDPLESGSQQEKSMSESQGEDSPTEATALRTRAFDTLRSTLLDRDPKSAGFFIGILRLSLLAPQNLDTGTAGKDAYDKSVLGQASYEACLGALTTIRLWLLSKEGHRPAHLLAGDDGRADALAGTLADYLDCVYGLVDWLVSNTSWNEKKVFLRFSRHRRP</sequence>
<feature type="compositionally biased region" description="Polar residues" evidence="1">
    <location>
        <begin position="80"/>
        <end position="91"/>
    </location>
</feature>
<organism evidence="2 3">
    <name type="scientific">Coemansia thaxteri</name>
    <dbReference type="NCBI Taxonomy" id="2663907"/>
    <lineage>
        <taxon>Eukaryota</taxon>
        <taxon>Fungi</taxon>
        <taxon>Fungi incertae sedis</taxon>
        <taxon>Zoopagomycota</taxon>
        <taxon>Kickxellomycotina</taxon>
        <taxon>Kickxellomycetes</taxon>
        <taxon>Kickxellales</taxon>
        <taxon>Kickxellaceae</taxon>
        <taxon>Coemansia</taxon>
    </lineage>
</organism>
<dbReference type="EMBL" id="JANBQF010000228">
    <property type="protein sequence ID" value="KAJ2003345.1"/>
    <property type="molecule type" value="Genomic_DNA"/>
</dbReference>
<comment type="caution">
    <text evidence="2">The sequence shown here is derived from an EMBL/GenBank/DDBJ whole genome shotgun (WGS) entry which is preliminary data.</text>
</comment>
<dbReference type="OrthoDB" id="19311at2759"/>
<evidence type="ECO:0000313" key="2">
    <source>
        <dbReference type="EMBL" id="KAJ2003345.1"/>
    </source>
</evidence>
<evidence type="ECO:0000313" key="3">
    <source>
        <dbReference type="Proteomes" id="UP001150907"/>
    </source>
</evidence>
<dbReference type="Proteomes" id="UP001150907">
    <property type="component" value="Unassembled WGS sequence"/>
</dbReference>
<dbReference type="AlphaFoldDB" id="A0A9W8BD86"/>
<name>A0A9W8BD86_9FUNG</name>
<accession>A0A9W8BD86</accession>
<evidence type="ECO:0000256" key="1">
    <source>
        <dbReference type="SAM" id="MobiDB-lite"/>
    </source>
</evidence>